<evidence type="ECO:0000256" key="2">
    <source>
        <dbReference type="ARBA" id="ARBA00022527"/>
    </source>
</evidence>
<dbReference type="InterPro" id="IPR011009">
    <property type="entry name" value="Kinase-like_dom_sf"/>
</dbReference>
<dbReference type="InterPro" id="IPR001245">
    <property type="entry name" value="Ser-Thr/Tyr_kinase_cat_dom"/>
</dbReference>
<evidence type="ECO:0000256" key="6">
    <source>
        <dbReference type="ARBA" id="ARBA00022777"/>
    </source>
</evidence>
<keyword evidence="7" id="KW-0067">ATP-binding</keyword>
<keyword evidence="11" id="KW-1133">Transmembrane helix</keyword>
<dbReference type="PROSITE" id="PS50011">
    <property type="entry name" value="PROTEIN_KINASE_DOM"/>
    <property type="match status" value="1"/>
</dbReference>
<keyword evidence="5" id="KW-0547">Nucleotide-binding</keyword>
<evidence type="ECO:0000256" key="10">
    <source>
        <dbReference type="ARBA" id="ARBA00048679"/>
    </source>
</evidence>
<dbReference type="EnsemblMetazoa" id="G21659.3">
    <property type="protein sequence ID" value="G21659.3:cds"/>
    <property type="gene ID" value="G21659"/>
</dbReference>
<feature type="domain" description="Protein kinase" evidence="12">
    <location>
        <begin position="320"/>
        <end position="604"/>
    </location>
</feature>
<evidence type="ECO:0000256" key="3">
    <source>
        <dbReference type="ARBA" id="ARBA00022679"/>
    </source>
</evidence>
<reference evidence="14" key="1">
    <citation type="submission" date="2022-08" db="UniProtKB">
        <authorList>
            <consortium name="EnsemblMetazoa"/>
        </authorList>
    </citation>
    <scope>IDENTIFICATION</scope>
    <source>
        <strain evidence="14">05x7-T-G4-1.051#20</strain>
    </source>
</reference>
<dbReference type="GO" id="GO:0004674">
    <property type="term" value="F:protein serine/threonine kinase activity"/>
    <property type="evidence" value="ECO:0007669"/>
    <property type="project" value="UniProtKB-KW"/>
</dbReference>
<evidence type="ECO:0000259" key="13">
    <source>
        <dbReference type="PROSITE" id="PS51914"/>
    </source>
</evidence>
<evidence type="ECO:0000256" key="1">
    <source>
        <dbReference type="ARBA" id="ARBA00012513"/>
    </source>
</evidence>
<dbReference type="GO" id="GO:0004713">
    <property type="term" value="F:protein tyrosine kinase activity"/>
    <property type="evidence" value="ECO:0007669"/>
    <property type="project" value="InterPro"/>
</dbReference>
<dbReference type="InterPro" id="IPR051681">
    <property type="entry name" value="Ser/Thr_Kinases-Pseudokinases"/>
</dbReference>
<name>A0A8W8K4T8_MAGGI</name>
<keyword evidence="6" id="KW-0418">Kinase</keyword>
<evidence type="ECO:0000256" key="4">
    <source>
        <dbReference type="ARBA" id="ARBA00022729"/>
    </source>
</evidence>
<dbReference type="PROSITE" id="PS51914">
    <property type="entry name" value="MRH"/>
    <property type="match status" value="1"/>
</dbReference>
<dbReference type="SMART" id="SM00219">
    <property type="entry name" value="TyrKc"/>
    <property type="match status" value="1"/>
</dbReference>
<dbReference type="EnsemblMetazoa" id="G21659.1">
    <property type="protein sequence ID" value="G21659.1:cds"/>
    <property type="gene ID" value="G21659"/>
</dbReference>
<dbReference type="PANTHER" id="PTHR44329:SF285">
    <property type="entry name" value="V-MOS MOLONEY MURINE SARCOMA VIRAL ONCO HOMOLOG"/>
    <property type="match status" value="1"/>
</dbReference>
<dbReference type="InterPro" id="IPR044865">
    <property type="entry name" value="MRH_dom"/>
</dbReference>
<comment type="catalytic activity">
    <reaction evidence="9">
        <text>L-threonyl-[protein] + ATP = O-phospho-L-threonyl-[protein] + ADP + H(+)</text>
        <dbReference type="Rhea" id="RHEA:46608"/>
        <dbReference type="Rhea" id="RHEA-COMP:11060"/>
        <dbReference type="Rhea" id="RHEA-COMP:11605"/>
        <dbReference type="ChEBI" id="CHEBI:15378"/>
        <dbReference type="ChEBI" id="CHEBI:30013"/>
        <dbReference type="ChEBI" id="CHEBI:30616"/>
        <dbReference type="ChEBI" id="CHEBI:61977"/>
        <dbReference type="ChEBI" id="CHEBI:456216"/>
        <dbReference type="EC" id="2.7.11.1"/>
    </reaction>
</comment>
<keyword evidence="3" id="KW-0808">Transferase</keyword>
<sequence>MNDGTPEDTDALSITKTGFCSAELETYGEINLKPLTRSDGLPNFYSTLTSHGESYNYTFNPCQPFNEPINPHQDDGKRFGDGCNYVTLCKFTHEAKRYFYYPYGIQNEQSPEFSLEVDKNSQTPTVMMTYTGSRSMSTKKSRIYLKCNRSLHDPEEARFILLVDNPRVGVEAELHHVCACPGGCKGGNLPEAGSREINGEVADSKDSSGHGTKIILILGVNIGILVLAGCVGVTCYSKRANLQLYNKIPVRAAASHVVTMDNTEALLDPGVSSRPLPVVSPPKDPRASAYKDYEPDAYKNRDKKINIPVLDNCLISNESLQLSQRLGGGIYSDTNVGEYCGMKVAVTRITLNIHDDQMSQETLNWMKEEVWGLSRQRHRYIVSMLGICVDNRLPYIVSEFVDGQSVKYYINNSTESLTWPQRVKICMQAADGMAYLHSSKPPTLHRDLRCANIFISNNDVVKVADFGLVKLIQPLRMLCDHEECCCQGQFSGCPSSLRWTAPEVIQNPRSLEKDPDSPHTIYSDVYSFGMCMWELAVCEDPFGDITEQEVMEKVRQGTRPSSVPSESSKEIMPQYRALMHTCWNANPDNRPKFTQVATRLKEILSPARTYQKSVITKKKQSSS</sequence>
<evidence type="ECO:0000256" key="8">
    <source>
        <dbReference type="ARBA" id="ARBA00023157"/>
    </source>
</evidence>
<dbReference type="SUPFAM" id="SSF50911">
    <property type="entry name" value="Mannose 6-phosphate receptor domain"/>
    <property type="match status" value="1"/>
</dbReference>
<organism evidence="14 15">
    <name type="scientific">Magallana gigas</name>
    <name type="common">Pacific oyster</name>
    <name type="synonym">Crassostrea gigas</name>
    <dbReference type="NCBI Taxonomy" id="29159"/>
    <lineage>
        <taxon>Eukaryota</taxon>
        <taxon>Metazoa</taxon>
        <taxon>Spiralia</taxon>
        <taxon>Lophotrochozoa</taxon>
        <taxon>Mollusca</taxon>
        <taxon>Bivalvia</taxon>
        <taxon>Autobranchia</taxon>
        <taxon>Pteriomorphia</taxon>
        <taxon>Ostreida</taxon>
        <taxon>Ostreoidea</taxon>
        <taxon>Ostreidae</taxon>
        <taxon>Magallana</taxon>
    </lineage>
</organism>
<evidence type="ECO:0000256" key="9">
    <source>
        <dbReference type="ARBA" id="ARBA00047899"/>
    </source>
</evidence>
<dbReference type="InterPro" id="IPR009011">
    <property type="entry name" value="Man6P_isomerase_rcpt-bd_dom_sf"/>
</dbReference>
<evidence type="ECO:0000313" key="15">
    <source>
        <dbReference type="Proteomes" id="UP000005408"/>
    </source>
</evidence>
<keyword evidence="11" id="KW-0812">Transmembrane</keyword>
<dbReference type="Proteomes" id="UP000005408">
    <property type="component" value="Unassembled WGS sequence"/>
</dbReference>
<dbReference type="EnsemblMetazoa" id="G21659.4">
    <property type="protein sequence ID" value="G21659.4:cds"/>
    <property type="gene ID" value="G21659"/>
</dbReference>
<keyword evidence="4" id="KW-0732">Signal</keyword>
<dbReference type="AlphaFoldDB" id="A0A8W8K4T8"/>
<evidence type="ECO:0000256" key="7">
    <source>
        <dbReference type="ARBA" id="ARBA00022840"/>
    </source>
</evidence>
<keyword evidence="15" id="KW-1185">Reference proteome</keyword>
<dbReference type="Gene3D" id="1.10.510.10">
    <property type="entry name" value="Transferase(Phosphotransferase) domain 1"/>
    <property type="match status" value="1"/>
</dbReference>
<keyword evidence="2" id="KW-0723">Serine/threonine-protein kinase</keyword>
<feature type="domain" description="MRH" evidence="13">
    <location>
        <begin position="18"/>
        <end position="171"/>
    </location>
</feature>
<proteinExistence type="predicted"/>
<dbReference type="PANTHER" id="PTHR44329">
    <property type="entry name" value="SERINE/THREONINE-PROTEIN KINASE TNNI3K-RELATED"/>
    <property type="match status" value="1"/>
</dbReference>
<dbReference type="SUPFAM" id="SSF56112">
    <property type="entry name" value="Protein kinase-like (PK-like)"/>
    <property type="match status" value="1"/>
</dbReference>
<protein>
    <recommendedName>
        <fullName evidence="1">non-specific serine/threonine protein kinase</fullName>
        <ecNumber evidence="1">2.7.11.1</ecNumber>
    </recommendedName>
</protein>
<evidence type="ECO:0000256" key="11">
    <source>
        <dbReference type="SAM" id="Phobius"/>
    </source>
</evidence>
<comment type="catalytic activity">
    <reaction evidence="10">
        <text>L-seryl-[protein] + ATP = O-phospho-L-seryl-[protein] + ADP + H(+)</text>
        <dbReference type="Rhea" id="RHEA:17989"/>
        <dbReference type="Rhea" id="RHEA-COMP:9863"/>
        <dbReference type="Rhea" id="RHEA-COMP:11604"/>
        <dbReference type="ChEBI" id="CHEBI:15378"/>
        <dbReference type="ChEBI" id="CHEBI:29999"/>
        <dbReference type="ChEBI" id="CHEBI:30616"/>
        <dbReference type="ChEBI" id="CHEBI:83421"/>
        <dbReference type="ChEBI" id="CHEBI:456216"/>
        <dbReference type="EC" id="2.7.11.1"/>
    </reaction>
</comment>
<dbReference type="InterPro" id="IPR020635">
    <property type="entry name" value="Tyr_kinase_cat_dom"/>
</dbReference>
<feature type="transmembrane region" description="Helical" evidence="11">
    <location>
        <begin position="214"/>
        <end position="237"/>
    </location>
</feature>
<keyword evidence="11" id="KW-0472">Membrane</keyword>
<dbReference type="Gene3D" id="2.70.130.10">
    <property type="entry name" value="Mannose-6-phosphate receptor binding domain"/>
    <property type="match status" value="1"/>
</dbReference>
<evidence type="ECO:0000313" key="14">
    <source>
        <dbReference type="EnsemblMetazoa" id="G21659.4:cds"/>
    </source>
</evidence>
<evidence type="ECO:0000256" key="5">
    <source>
        <dbReference type="ARBA" id="ARBA00022741"/>
    </source>
</evidence>
<dbReference type="GO" id="GO:0005524">
    <property type="term" value="F:ATP binding"/>
    <property type="evidence" value="ECO:0007669"/>
    <property type="project" value="UniProtKB-KW"/>
</dbReference>
<dbReference type="Pfam" id="PF07714">
    <property type="entry name" value="PK_Tyr_Ser-Thr"/>
    <property type="match status" value="1"/>
</dbReference>
<dbReference type="EC" id="2.7.11.1" evidence="1"/>
<evidence type="ECO:0000259" key="12">
    <source>
        <dbReference type="PROSITE" id="PS50011"/>
    </source>
</evidence>
<dbReference type="InterPro" id="IPR000719">
    <property type="entry name" value="Prot_kinase_dom"/>
</dbReference>
<accession>A0A8W8K4T8</accession>
<keyword evidence="8" id="KW-1015">Disulfide bond</keyword>